<evidence type="ECO:0000313" key="3">
    <source>
        <dbReference type="Proteomes" id="UP000013781"/>
    </source>
</evidence>
<dbReference type="STRING" id="155617.RV09_GL000894"/>
<dbReference type="InterPro" id="IPR032349">
    <property type="entry name" value="DUF4865"/>
</dbReference>
<evidence type="ECO:0000313" key="2">
    <source>
        <dbReference type="EMBL" id="EOT65159.1"/>
    </source>
</evidence>
<dbReference type="AlphaFoldDB" id="R2RGN2"/>
<name>R2RGN2_9ENTE</name>
<gene>
    <name evidence="2" type="ORF">I586_02893</name>
    <name evidence="1" type="ORF">UAY_00158</name>
</gene>
<dbReference type="EMBL" id="AJAS01000002">
    <property type="protein sequence ID" value="EOI06816.1"/>
    <property type="molecule type" value="Genomic_DNA"/>
</dbReference>
<dbReference type="HOGENOM" id="CLU_087283_0_0_9"/>
<evidence type="ECO:0000313" key="1">
    <source>
        <dbReference type="EMBL" id="EOI06816.1"/>
    </source>
</evidence>
<dbReference type="RefSeq" id="WP_010763581.1">
    <property type="nucleotide sequence ID" value="NZ_ASWB01000004.1"/>
</dbReference>
<protein>
    <recommendedName>
        <fullName evidence="5">DUF4865 domain-containing protein</fullName>
    </recommendedName>
</protein>
<dbReference type="PATRIC" id="fig|1158609.3.peg.145"/>
<reference evidence="2 4" key="2">
    <citation type="submission" date="2013-03" db="EMBL/GenBank/DDBJ databases">
        <title>The Genome Sequence of Enterococcus moraviensis BAA-383 (PacBio/Illumina hybrid assembly).</title>
        <authorList>
            <consortium name="The Broad Institute Genomics Platform"/>
            <consortium name="The Broad Institute Genome Sequencing Center for Infectious Disease"/>
            <person name="Earl A."/>
            <person name="Russ C."/>
            <person name="Gilmore M."/>
            <person name="Surin D."/>
            <person name="Walker B."/>
            <person name="Young S."/>
            <person name="Zeng Q."/>
            <person name="Gargeya S."/>
            <person name="Fitzgerald M."/>
            <person name="Haas B."/>
            <person name="Abouelleil A."/>
            <person name="Allen A.W."/>
            <person name="Alvarado L."/>
            <person name="Arachchi H.M."/>
            <person name="Berlin A.M."/>
            <person name="Chapman S.B."/>
            <person name="Gainer-Dewar J."/>
            <person name="Goldberg J."/>
            <person name="Griggs A."/>
            <person name="Gujja S."/>
            <person name="Hansen M."/>
            <person name="Howarth C."/>
            <person name="Imamovic A."/>
            <person name="Ireland A."/>
            <person name="Larimer J."/>
            <person name="McCowan C."/>
            <person name="Murphy C."/>
            <person name="Pearson M."/>
            <person name="Poon T.W."/>
            <person name="Priest M."/>
            <person name="Roberts A."/>
            <person name="Saif S."/>
            <person name="Shea T."/>
            <person name="Sisk P."/>
            <person name="Sykes S."/>
            <person name="Wortman J."/>
            <person name="Nusbaum C."/>
            <person name="Birren B."/>
        </authorList>
    </citation>
    <scope>NUCLEOTIDE SEQUENCE [LARGE SCALE GENOMIC DNA]</scope>
    <source>
        <strain evidence="2 4">ATCC BAA-383</strain>
    </source>
</reference>
<comment type="caution">
    <text evidence="1">The sequence shown here is derived from an EMBL/GenBank/DDBJ whole genome shotgun (WGS) entry which is preliminary data.</text>
</comment>
<evidence type="ECO:0008006" key="5">
    <source>
        <dbReference type="Google" id="ProtNLM"/>
    </source>
</evidence>
<dbReference type="Proteomes" id="UP000014157">
    <property type="component" value="Unassembled WGS sequence"/>
</dbReference>
<dbReference type="Pfam" id="PF16157">
    <property type="entry name" value="DUF4865"/>
    <property type="match status" value="1"/>
</dbReference>
<evidence type="ECO:0000313" key="4">
    <source>
        <dbReference type="Proteomes" id="UP000014157"/>
    </source>
</evidence>
<dbReference type="OrthoDB" id="2065010at2"/>
<dbReference type="Proteomes" id="UP000013781">
    <property type="component" value="Unassembled WGS sequence"/>
</dbReference>
<reference evidence="1 3" key="1">
    <citation type="submission" date="2013-02" db="EMBL/GenBank/DDBJ databases">
        <title>The Genome Sequence of Enterococcus moraviensis BAA-383.</title>
        <authorList>
            <consortium name="The Broad Institute Genome Sequencing Platform"/>
            <consortium name="The Broad Institute Genome Sequencing Center for Infectious Disease"/>
            <person name="Earl A.M."/>
            <person name="Gilmore M.S."/>
            <person name="Lebreton F."/>
            <person name="Walker B."/>
            <person name="Young S.K."/>
            <person name="Zeng Q."/>
            <person name="Gargeya S."/>
            <person name="Fitzgerald M."/>
            <person name="Haas B."/>
            <person name="Abouelleil A."/>
            <person name="Alvarado L."/>
            <person name="Arachchi H.M."/>
            <person name="Berlin A.M."/>
            <person name="Chapman S.B."/>
            <person name="Dewar J."/>
            <person name="Goldberg J."/>
            <person name="Griggs A."/>
            <person name="Gujja S."/>
            <person name="Hansen M."/>
            <person name="Howarth C."/>
            <person name="Imamovic A."/>
            <person name="Larimer J."/>
            <person name="McCowan C."/>
            <person name="Murphy C."/>
            <person name="Neiman D."/>
            <person name="Pearson M."/>
            <person name="Priest M."/>
            <person name="Roberts A."/>
            <person name="Saif S."/>
            <person name="Shea T."/>
            <person name="Sisk P."/>
            <person name="Sykes S."/>
            <person name="Wortman J."/>
            <person name="Nusbaum C."/>
            <person name="Birren B."/>
        </authorList>
    </citation>
    <scope>NUCLEOTIDE SEQUENCE [LARGE SCALE GENOMIC DNA]</scope>
    <source>
        <strain evidence="1 3">ATCC BAA-383</strain>
    </source>
</reference>
<organism evidence="1 3">
    <name type="scientific">Enterococcus moraviensis ATCC BAA-383</name>
    <dbReference type="NCBI Taxonomy" id="1158609"/>
    <lineage>
        <taxon>Bacteria</taxon>
        <taxon>Bacillati</taxon>
        <taxon>Bacillota</taxon>
        <taxon>Bacilli</taxon>
        <taxon>Lactobacillales</taxon>
        <taxon>Enterococcaceae</taxon>
        <taxon>Enterococcus</taxon>
    </lineage>
</organism>
<keyword evidence="4" id="KW-1185">Reference proteome</keyword>
<dbReference type="eggNOG" id="COG2329">
    <property type="taxonomic scope" value="Bacteria"/>
</dbReference>
<proteinExistence type="predicted"/>
<accession>R2RGN2</accession>
<dbReference type="EMBL" id="ASWB01000004">
    <property type="protein sequence ID" value="EOT65159.1"/>
    <property type="molecule type" value="Genomic_DNA"/>
</dbReference>
<sequence length="179" mass="20649">MNAMQYKITLPNDYDMSLIRTRVEENGTKTDNFKGLLFKAYLISENADGAISNTYSPLYVWEDSYRMSQFIFEGFYDTIIHDFGWQSIQIGIPLRISLPEHFKEACYLLEKTVMIHQNSSLLSVPKELSKLLSTLPQSDLGELIVYNPDKWQATVFKFYAKKPIKGDAALYEILHISSK</sequence>